<proteinExistence type="predicted"/>
<gene>
    <name evidence="1" type="ORF">GOBAR_AA01522</name>
</gene>
<dbReference type="Proteomes" id="UP000239757">
    <property type="component" value="Unassembled WGS sequence"/>
</dbReference>
<organism evidence="1 2">
    <name type="scientific">Gossypium barbadense</name>
    <name type="common">Sea Island cotton</name>
    <name type="synonym">Hibiscus barbadensis</name>
    <dbReference type="NCBI Taxonomy" id="3634"/>
    <lineage>
        <taxon>Eukaryota</taxon>
        <taxon>Viridiplantae</taxon>
        <taxon>Streptophyta</taxon>
        <taxon>Embryophyta</taxon>
        <taxon>Tracheophyta</taxon>
        <taxon>Spermatophyta</taxon>
        <taxon>Magnoliopsida</taxon>
        <taxon>eudicotyledons</taxon>
        <taxon>Gunneridae</taxon>
        <taxon>Pentapetalae</taxon>
        <taxon>rosids</taxon>
        <taxon>malvids</taxon>
        <taxon>Malvales</taxon>
        <taxon>Malvaceae</taxon>
        <taxon>Malvoideae</taxon>
        <taxon>Gossypium</taxon>
    </lineage>
</organism>
<protein>
    <recommendedName>
        <fullName evidence="3">Reverse transcriptase zinc-binding domain-containing protein</fullName>
    </recommendedName>
</protein>
<accession>A0A2P5YTZ4</accession>
<dbReference type="EMBL" id="KZ662793">
    <property type="protein sequence ID" value="PPS19029.1"/>
    <property type="molecule type" value="Genomic_DNA"/>
</dbReference>
<evidence type="ECO:0008006" key="3">
    <source>
        <dbReference type="Google" id="ProtNLM"/>
    </source>
</evidence>
<evidence type="ECO:0000313" key="2">
    <source>
        <dbReference type="Proteomes" id="UP000239757"/>
    </source>
</evidence>
<sequence>MPGPTLGNNKNFYIDSNPLRGMEELKVRDLLYENVLTSPGHELAFDLYSNSDSFEVDGPWLRIWNGQFPLKIKDFTWRCLKNFIPTSASWVVWHQFFFESNDINRFHRILTIMWSIWFHHNLLVWKGEAHSPQHVIDIADNFLMQWLEAQSVYGTAKPVAH</sequence>
<dbReference type="OrthoDB" id="1002706at2759"/>
<evidence type="ECO:0000313" key="1">
    <source>
        <dbReference type="EMBL" id="PPS19029.1"/>
    </source>
</evidence>
<dbReference type="AlphaFoldDB" id="A0A2P5YTZ4"/>
<name>A0A2P5YTZ4_GOSBA</name>
<reference evidence="1 2" key="1">
    <citation type="submission" date="2015-01" db="EMBL/GenBank/DDBJ databases">
        <title>Genome of allotetraploid Gossypium barbadense reveals genomic plasticity and fiber elongation in cotton evolution.</title>
        <authorList>
            <person name="Chen X."/>
            <person name="Liu X."/>
            <person name="Zhao B."/>
            <person name="Zheng H."/>
            <person name="Hu Y."/>
            <person name="Lu G."/>
            <person name="Yang C."/>
            <person name="Chen J."/>
            <person name="Shan C."/>
            <person name="Zhang L."/>
            <person name="Zhou Y."/>
            <person name="Wang L."/>
            <person name="Guo W."/>
            <person name="Bai Y."/>
            <person name="Ruan J."/>
            <person name="Shangguan X."/>
            <person name="Mao Y."/>
            <person name="Jiang J."/>
            <person name="Zhu Y."/>
            <person name="Lei J."/>
            <person name="Kang H."/>
            <person name="Chen S."/>
            <person name="He X."/>
            <person name="Wang R."/>
            <person name="Wang Y."/>
            <person name="Chen J."/>
            <person name="Wang L."/>
            <person name="Yu S."/>
            <person name="Wang B."/>
            <person name="Wei J."/>
            <person name="Song S."/>
            <person name="Lu X."/>
            <person name="Gao Z."/>
            <person name="Gu W."/>
            <person name="Deng X."/>
            <person name="Ma D."/>
            <person name="Wang S."/>
            <person name="Liang W."/>
            <person name="Fang L."/>
            <person name="Cai C."/>
            <person name="Zhu X."/>
            <person name="Zhou B."/>
            <person name="Zhang Y."/>
            <person name="Chen Z."/>
            <person name="Xu S."/>
            <person name="Zhu R."/>
            <person name="Wang S."/>
            <person name="Zhang T."/>
            <person name="Zhao G."/>
        </authorList>
    </citation>
    <scope>NUCLEOTIDE SEQUENCE [LARGE SCALE GENOMIC DNA]</scope>
    <source>
        <strain evidence="2">cv. Xinhai21</strain>
        <tissue evidence="1">Leaf</tissue>
    </source>
</reference>